<evidence type="ECO:0000313" key="1">
    <source>
        <dbReference type="EMBL" id="GLT14018.1"/>
    </source>
</evidence>
<dbReference type="EMBL" id="BSPV01000003">
    <property type="protein sequence ID" value="GLT14018.1"/>
    <property type="molecule type" value="Genomic_DNA"/>
</dbReference>
<proteinExistence type="predicted"/>
<dbReference type="InterPro" id="IPR021343">
    <property type="entry name" value="DUF2960"/>
</dbReference>
<dbReference type="RefSeq" id="WP_027695310.1">
    <property type="nucleotide sequence ID" value="NZ_BSPV01000003.1"/>
</dbReference>
<accession>A0ABQ6ELL1</accession>
<name>A0ABQ6ELL1_9VIBR</name>
<dbReference type="Pfam" id="PF11173">
    <property type="entry name" value="DUF2960"/>
    <property type="match status" value="1"/>
</dbReference>
<protein>
    <recommendedName>
        <fullName evidence="3">DUF2960 domain-containing protein</fullName>
    </recommendedName>
</protein>
<reference evidence="2" key="1">
    <citation type="journal article" date="2019" name="Int. J. Syst. Evol. Microbiol.">
        <title>The Global Catalogue of Microorganisms (GCM) 10K type strain sequencing project: providing services to taxonomists for standard genome sequencing and annotation.</title>
        <authorList>
            <consortium name="The Broad Institute Genomics Platform"/>
            <consortium name="The Broad Institute Genome Sequencing Center for Infectious Disease"/>
            <person name="Wu L."/>
            <person name="Ma J."/>
        </authorList>
    </citation>
    <scope>NUCLEOTIDE SEQUENCE [LARGE SCALE GENOMIC DNA]</scope>
    <source>
        <strain evidence="2">NBRC 111146</strain>
    </source>
</reference>
<organism evidence="1 2">
    <name type="scientific">Vibrio algivorus</name>
    <dbReference type="NCBI Taxonomy" id="1667024"/>
    <lineage>
        <taxon>Bacteria</taxon>
        <taxon>Pseudomonadati</taxon>
        <taxon>Pseudomonadota</taxon>
        <taxon>Gammaproteobacteria</taxon>
        <taxon>Vibrionales</taxon>
        <taxon>Vibrionaceae</taxon>
        <taxon>Vibrio</taxon>
    </lineage>
</organism>
<evidence type="ECO:0008006" key="3">
    <source>
        <dbReference type="Google" id="ProtNLM"/>
    </source>
</evidence>
<comment type="caution">
    <text evidence="1">The sequence shown here is derived from an EMBL/GenBank/DDBJ whole genome shotgun (WGS) entry which is preliminary data.</text>
</comment>
<evidence type="ECO:0000313" key="2">
    <source>
        <dbReference type="Proteomes" id="UP001157156"/>
    </source>
</evidence>
<keyword evidence="2" id="KW-1185">Reference proteome</keyword>
<dbReference type="Proteomes" id="UP001157156">
    <property type="component" value="Unassembled WGS sequence"/>
</dbReference>
<sequence length="90" mass="10468">MSRTILYTYKNEEKTLAFSYRDFHSIHEAVAAHEGIDIREYLKMEQSIEAVSDTKTVRNYRDAHFKKLGFGKITLMPKENIGIGQKKKNS</sequence>
<gene>
    <name evidence="1" type="ORF">GCM10007931_09920</name>
</gene>